<dbReference type="Proteomes" id="UP000185841">
    <property type="component" value="Unassembled WGS sequence"/>
</dbReference>
<dbReference type="InterPro" id="IPR011990">
    <property type="entry name" value="TPR-like_helical_dom_sf"/>
</dbReference>
<dbReference type="Gene3D" id="1.25.40.10">
    <property type="entry name" value="Tetratricopeptide repeat domain"/>
    <property type="match status" value="1"/>
</dbReference>
<protein>
    <recommendedName>
        <fullName evidence="4">DUF560 domain-containing protein</fullName>
    </recommendedName>
</protein>
<feature type="region of interest" description="Disordered" evidence="1">
    <location>
        <begin position="386"/>
        <end position="449"/>
    </location>
</feature>
<dbReference type="EMBL" id="FTMP01000004">
    <property type="protein sequence ID" value="SIQ46732.1"/>
    <property type="molecule type" value="Genomic_DNA"/>
</dbReference>
<dbReference type="Gene3D" id="2.40.160.10">
    <property type="entry name" value="Porin"/>
    <property type="match status" value="1"/>
</dbReference>
<evidence type="ECO:0000256" key="1">
    <source>
        <dbReference type="SAM" id="MobiDB-lite"/>
    </source>
</evidence>
<evidence type="ECO:0000313" key="3">
    <source>
        <dbReference type="Proteomes" id="UP000185841"/>
    </source>
</evidence>
<feature type="region of interest" description="Disordered" evidence="1">
    <location>
        <begin position="133"/>
        <end position="210"/>
    </location>
</feature>
<feature type="compositionally biased region" description="Basic and acidic residues" evidence="1">
    <location>
        <begin position="422"/>
        <end position="438"/>
    </location>
</feature>
<dbReference type="InterPro" id="IPR023614">
    <property type="entry name" value="Porin_dom_sf"/>
</dbReference>
<feature type="compositionally biased region" description="Basic and acidic residues" evidence="1">
    <location>
        <begin position="197"/>
        <end position="210"/>
    </location>
</feature>
<dbReference type="SUPFAM" id="SSF56935">
    <property type="entry name" value="Porins"/>
    <property type="match status" value="1"/>
</dbReference>
<dbReference type="RefSeq" id="WP_175613949.1">
    <property type="nucleotide sequence ID" value="NZ_FTMP01000004.1"/>
</dbReference>
<dbReference type="SUPFAM" id="SSF48452">
    <property type="entry name" value="TPR-like"/>
    <property type="match status" value="1"/>
</dbReference>
<feature type="compositionally biased region" description="Low complexity" evidence="1">
    <location>
        <begin position="135"/>
        <end position="145"/>
    </location>
</feature>
<feature type="compositionally biased region" description="Acidic residues" evidence="1">
    <location>
        <begin position="146"/>
        <end position="196"/>
    </location>
</feature>
<evidence type="ECO:0008006" key="4">
    <source>
        <dbReference type="Google" id="ProtNLM"/>
    </source>
</evidence>
<name>A0A1N6T084_AQUAC</name>
<evidence type="ECO:0000313" key="2">
    <source>
        <dbReference type="EMBL" id="SIQ46732.1"/>
    </source>
</evidence>
<feature type="compositionally biased region" description="Polar residues" evidence="1">
    <location>
        <begin position="439"/>
        <end position="449"/>
    </location>
</feature>
<accession>A0A1N6T084</accession>
<gene>
    <name evidence="2" type="ORF">SAMN05878282_104237</name>
</gene>
<dbReference type="AlphaFoldDB" id="A0A1N6T084"/>
<feature type="compositionally biased region" description="Basic and acidic residues" evidence="1">
    <location>
        <begin position="386"/>
        <end position="398"/>
    </location>
</feature>
<proteinExistence type="predicted"/>
<organism evidence="2 3">
    <name type="scientific">Aquipseudomonas alcaligenes</name>
    <name type="common">Pseudomonas alcaligenes</name>
    <dbReference type="NCBI Taxonomy" id="43263"/>
    <lineage>
        <taxon>Bacteria</taxon>
        <taxon>Pseudomonadati</taxon>
        <taxon>Pseudomonadota</taxon>
        <taxon>Gammaproteobacteria</taxon>
        <taxon>Pseudomonadales</taxon>
        <taxon>Pseudomonadaceae</taxon>
        <taxon>Aquipseudomonas</taxon>
    </lineage>
</organism>
<sequence length="449" mass="50656">MNRKEVVVAALLGTLGLPLYGHTADYADISQQAEQQARWGSLGNAIDAYRKVLADPDLQASHNKARLRLARLYLDSFDYPAARNELAQVIAAAPDSEEAAQARKLSKKAARKTKAHSFGGKLQVAFIHDTDTANASSASPVSEPSFSDDEDVDEEVAEFDEDDEFEEDELADSDFADDLLEDVDLDEDDLEDEEDTGGEKPKRSVHDSRRQVSTALRYSYGLNERGDRWQLAGNFSQARQDEQDALNRQTVALSTGPVFVVPDWRLKINPAVTYLQLYKDHHYDLSSTVWSLGVSHKLNRVLELGVRYNYENRDLSSQDSTDVEIDTLKFAAKFKPTTRDSFNLSFSPKVEDNDQSKKDKDQSGWKVAYARKLPWDSFASISYSRRHTEYDNDPKGKEEDEDKYGLSLGHKLTKDLQVAVSYEHKEKDSNQPGKDKNNESTSLSLTYRF</sequence>
<reference evidence="2 3" key="1">
    <citation type="submission" date="2017-01" db="EMBL/GenBank/DDBJ databases">
        <authorList>
            <person name="Mah S.A."/>
            <person name="Swanson W.J."/>
            <person name="Moy G.W."/>
            <person name="Vacquier V.D."/>
        </authorList>
    </citation>
    <scope>NUCLEOTIDE SEQUENCE [LARGE SCALE GENOMIC DNA]</scope>
    <source>
        <strain evidence="2 3">RU36E</strain>
    </source>
</reference>